<evidence type="ECO:0000313" key="2">
    <source>
        <dbReference type="EMBL" id="MFC2998652.1"/>
    </source>
</evidence>
<dbReference type="CDD" id="cd13578">
    <property type="entry name" value="PBP2_Bug27"/>
    <property type="match status" value="1"/>
</dbReference>
<proteinExistence type="inferred from homology"/>
<gene>
    <name evidence="2" type="ORF">ACFOD3_02045</name>
</gene>
<dbReference type="Proteomes" id="UP001595420">
    <property type="component" value="Unassembled WGS sequence"/>
</dbReference>
<protein>
    <submittedName>
        <fullName evidence="2">Bug family tripartite tricarboxylate transporter substrate binding protein</fullName>
    </submittedName>
</protein>
<dbReference type="PANTHER" id="PTHR42928:SF5">
    <property type="entry name" value="BLR1237 PROTEIN"/>
    <property type="match status" value="1"/>
</dbReference>
<sequence length="336" mass="35369">MDPIARRRLLTGTATFALATVSGIRCATAQPGTSTGAQWQPQRPIRLVVPFSAGGTTDLLGRIVAQGLSDRLGQPVVVDNRPGAGGNVGADAVAKAEPDGLTLLMTTIGTAAINPSLYKDAPFKPEDLIAVAEVARVPNVIVAAPDLPARTLREMVELAKRRRQGLTIGSSGIGTSLHLTGEILQEAADIELIHVPFRGSSSMLPEIMAGRVDTGVDNLPSALPHIRDGRLRALAVTGDHRSSVLPDVPTTAEAGFPAVDPTAWFGVQAPAGTPQPVINRLATEIRGVLQDPTARARIEELGAVPSDTTPALFQAFINRETARWGDVIQRNDITVQ</sequence>
<dbReference type="InterPro" id="IPR005064">
    <property type="entry name" value="BUG"/>
</dbReference>
<comment type="similarity">
    <text evidence="1">Belongs to the UPF0065 (bug) family.</text>
</comment>
<dbReference type="Pfam" id="PF03401">
    <property type="entry name" value="TctC"/>
    <property type="match status" value="1"/>
</dbReference>
<dbReference type="EMBL" id="JBHRSB010000001">
    <property type="protein sequence ID" value="MFC2998652.1"/>
    <property type="molecule type" value="Genomic_DNA"/>
</dbReference>
<reference evidence="3" key="1">
    <citation type="journal article" date="2019" name="Int. J. Syst. Evol. Microbiol.">
        <title>The Global Catalogue of Microorganisms (GCM) 10K type strain sequencing project: providing services to taxonomists for standard genome sequencing and annotation.</title>
        <authorList>
            <consortium name="The Broad Institute Genomics Platform"/>
            <consortium name="The Broad Institute Genome Sequencing Center for Infectious Disease"/>
            <person name="Wu L."/>
            <person name="Ma J."/>
        </authorList>
    </citation>
    <scope>NUCLEOTIDE SEQUENCE [LARGE SCALE GENOMIC DNA]</scope>
    <source>
        <strain evidence="3">CGMCC 1.16855</strain>
    </source>
</reference>
<name>A0ABV7BM20_9PROT</name>
<dbReference type="RefSeq" id="WP_216834130.1">
    <property type="nucleotide sequence ID" value="NZ_JAFNJS010000001.1"/>
</dbReference>
<accession>A0ABV7BM20</accession>
<keyword evidence="3" id="KW-1185">Reference proteome</keyword>
<dbReference type="PANTHER" id="PTHR42928">
    <property type="entry name" value="TRICARBOXYLATE-BINDING PROTEIN"/>
    <property type="match status" value="1"/>
</dbReference>
<dbReference type="PIRSF" id="PIRSF017082">
    <property type="entry name" value="YflP"/>
    <property type="match status" value="1"/>
</dbReference>
<evidence type="ECO:0000256" key="1">
    <source>
        <dbReference type="ARBA" id="ARBA00006987"/>
    </source>
</evidence>
<evidence type="ECO:0000313" key="3">
    <source>
        <dbReference type="Proteomes" id="UP001595420"/>
    </source>
</evidence>
<organism evidence="2 3">
    <name type="scientific">Falsiroseomonas tokyonensis</name>
    <dbReference type="NCBI Taxonomy" id="430521"/>
    <lineage>
        <taxon>Bacteria</taxon>
        <taxon>Pseudomonadati</taxon>
        <taxon>Pseudomonadota</taxon>
        <taxon>Alphaproteobacteria</taxon>
        <taxon>Acetobacterales</taxon>
        <taxon>Roseomonadaceae</taxon>
        <taxon>Falsiroseomonas</taxon>
    </lineage>
</organism>
<comment type="caution">
    <text evidence="2">The sequence shown here is derived from an EMBL/GenBank/DDBJ whole genome shotgun (WGS) entry which is preliminary data.</text>
</comment>